<dbReference type="PANTHER" id="PTHR40661">
    <property type="match status" value="1"/>
</dbReference>
<dbReference type="Pfam" id="PF00717">
    <property type="entry name" value="Peptidase_S24"/>
    <property type="match status" value="1"/>
</dbReference>
<dbReference type="EMBL" id="QEWV01000003">
    <property type="protein sequence ID" value="PWD93041.1"/>
    <property type="molecule type" value="Genomic_DNA"/>
</dbReference>
<evidence type="ECO:0000256" key="3">
    <source>
        <dbReference type="ARBA" id="ARBA00023163"/>
    </source>
</evidence>
<keyword evidence="1" id="KW-0805">Transcription regulation</keyword>
<comment type="caution">
    <text evidence="5">The sequence shown here is derived from an EMBL/GenBank/DDBJ whole genome shotgun (WGS) entry which is preliminary data.</text>
</comment>
<dbReference type="PANTHER" id="PTHR40661:SF3">
    <property type="entry name" value="FELS-1 PROPHAGE TRANSCRIPTIONAL REGULATOR"/>
    <property type="match status" value="1"/>
</dbReference>
<keyword evidence="2" id="KW-0238">DNA-binding</keyword>
<keyword evidence="3" id="KW-0804">Transcription</keyword>
<dbReference type="Pfam" id="PF01381">
    <property type="entry name" value="HTH_3"/>
    <property type="match status" value="1"/>
</dbReference>
<dbReference type="RefSeq" id="WP_109201365.1">
    <property type="nucleotide sequence ID" value="NZ_QEWS01000003.1"/>
</dbReference>
<organism evidence="5 6">
    <name type="scientific">Ignatzschineria cameli</name>
    <dbReference type="NCBI Taxonomy" id="2182793"/>
    <lineage>
        <taxon>Bacteria</taxon>
        <taxon>Pseudomonadati</taxon>
        <taxon>Pseudomonadota</taxon>
        <taxon>Gammaproteobacteria</taxon>
        <taxon>Cardiobacteriales</taxon>
        <taxon>Ignatzschineriaceae</taxon>
        <taxon>Ignatzschineria</taxon>
    </lineage>
</organism>
<protein>
    <submittedName>
        <fullName evidence="5">XRE family transcriptional regulator</fullName>
    </submittedName>
</protein>
<dbReference type="InterPro" id="IPR010982">
    <property type="entry name" value="Lambda_DNA-bd_dom_sf"/>
</dbReference>
<dbReference type="SUPFAM" id="SSF47413">
    <property type="entry name" value="lambda repressor-like DNA-binding domains"/>
    <property type="match status" value="1"/>
</dbReference>
<evidence type="ECO:0000313" key="5">
    <source>
        <dbReference type="EMBL" id="PWD93041.1"/>
    </source>
</evidence>
<dbReference type="Proteomes" id="UP000245217">
    <property type="component" value="Unassembled WGS sequence"/>
</dbReference>
<feature type="domain" description="HTH cro/C1-type" evidence="4">
    <location>
        <begin position="7"/>
        <end position="60"/>
    </location>
</feature>
<sequence>MSISNRIKEERERIKITQAHLAKEVGKTLRTVGGWESGNTFPNAEDLRVFDHLGMDIQYIITGRKLHSEINHTSNCEYIYIPVYDVEVSAGFGKEAVEIPCQKKHAFRKRWLDFHGYDVDSLIIVRSAGDSMYPLIGDGEYLVVNKKKNMPVNGKIYVIRVRNELKVKFIETRLNGDLVLRSANTFYSDEILTPEMLASEDIAVIGEVVHGARDF</sequence>
<gene>
    <name evidence="5" type="ORF">DC078_04275</name>
</gene>
<dbReference type="Gene3D" id="2.10.109.10">
    <property type="entry name" value="Umud Fragment, subunit A"/>
    <property type="match status" value="1"/>
</dbReference>
<dbReference type="Gene3D" id="1.10.260.40">
    <property type="entry name" value="lambda repressor-like DNA-binding domains"/>
    <property type="match status" value="1"/>
</dbReference>
<evidence type="ECO:0000259" key="4">
    <source>
        <dbReference type="PROSITE" id="PS50943"/>
    </source>
</evidence>
<accession>A0ABX5L0S8</accession>
<dbReference type="SUPFAM" id="SSF51306">
    <property type="entry name" value="LexA/Signal peptidase"/>
    <property type="match status" value="1"/>
</dbReference>
<proteinExistence type="predicted"/>
<evidence type="ECO:0000256" key="1">
    <source>
        <dbReference type="ARBA" id="ARBA00023015"/>
    </source>
</evidence>
<dbReference type="CDD" id="cd00093">
    <property type="entry name" value="HTH_XRE"/>
    <property type="match status" value="1"/>
</dbReference>
<evidence type="ECO:0000256" key="2">
    <source>
        <dbReference type="ARBA" id="ARBA00023125"/>
    </source>
</evidence>
<dbReference type="InterPro" id="IPR001387">
    <property type="entry name" value="Cro/C1-type_HTH"/>
</dbReference>
<dbReference type="InterPro" id="IPR039418">
    <property type="entry name" value="LexA-like"/>
</dbReference>
<dbReference type="CDD" id="cd06529">
    <property type="entry name" value="S24_LexA-like"/>
    <property type="match status" value="1"/>
</dbReference>
<keyword evidence="6" id="KW-1185">Reference proteome</keyword>
<dbReference type="InterPro" id="IPR015927">
    <property type="entry name" value="Peptidase_S24_S26A/B/C"/>
</dbReference>
<dbReference type="SMART" id="SM00530">
    <property type="entry name" value="HTH_XRE"/>
    <property type="match status" value="1"/>
</dbReference>
<evidence type="ECO:0000313" key="6">
    <source>
        <dbReference type="Proteomes" id="UP000245217"/>
    </source>
</evidence>
<dbReference type="PROSITE" id="PS50943">
    <property type="entry name" value="HTH_CROC1"/>
    <property type="match status" value="1"/>
</dbReference>
<dbReference type="InterPro" id="IPR036286">
    <property type="entry name" value="LexA/Signal_pep-like_sf"/>
</dbReference>
<name>A0ABX5L0S8_9GAMM</name>
<reference evidence="6" key="1">
    <citation type="submission" date="2018-05" db="EMBL/GenBank/DDBJ databases">
        <title>Ignatzschineria dubaiensis sp. nov., isolated from necrotic foot tissues of dromedaries (Camelus dromedarius) and associated maggots in Dubai, United Arab Emirates.</title>
        <authorList>
            <person name="Tsang C.C."/>
            <person name="Tang J.Y.M."/>
            <person name="Fong J.Y.H."/>
            <person name="Kinne J."/>
            <person name="Lee H.H."/>
            <person name="Joseph M."/>
            <person name="Jose S."/>
            <person name="Schuster R.K."/>
            <person name="Tang Y."/>
            <person name="Sivakumar S."/>
            <person name="Chen J.H.K."/>
            <person name="Teng J.L.L."/>
            <person name="Lau S.K.P."/>
            <person name="Wernery U."/>
            <person name="Woo P.C.Y."/>
        </authorList>
    </citation>
    <scope>NUCLEOTIDE SEQUENCE [LARGE SCALE GENOMIC DNA]</scope>
    <source>
        <strain evidence="6">UAE-HKU58</strain>
    </source>
</reference>